<keyword evidence="1" id="KW-0472">Membrane</keyword>
<gene>
    <name evidence="2" type="ORF">ACM44_11000</name>
</gene>
<name>A0A0J7IXX6_9FLAO</name>
<dbReference type="Proteomes" id="UP000035900">
    <property type="component" value="Unassembled WGS sequence"/>
</dbReference>
<accession>A0A0J7IXX6</accession>
<feature type="transmembrane region" description="Helical" evidence="1">
    <location>
        <begin position="69"/>
        <end position="86"/>
    </location>
</feature>
<proteinExistence type="predicted"/>
<protein>
    <submittedName>
        <fullName evidence="2">Uncharacterized protein</fullName>
    </submittedName>
</protein>
<organism evidence="2 3">
    <name type="scientific">Chryseobacterium koreense CCUG 49689</name>
    <dbReference type="NCBI Taxonomy" id="1304281"/>
    <lineage>
        <taxon>Bacteria</taxon>
        <taxon>Pseudomonadati</taxon>
        <taxon>Bacteroidota</taxon>
        <taxon>Flavobacteriia</taxon>
        <taxon>Flavobacteriales</taxon>
        <taxon>Weeksellaceae</taxon>
        <taxon>Chryseobacterium group</taxon>
        <taxon>Chryseobacterium</taxon>
    </lineage>
</organism>
<evidence type="ECO:0000256" key="1">
    <source>
        <dbReference type="SAM" id="Phobius"/>
    </source>
</evidence>
<evidence type="ECO:0000313" key="3">
    <source>
        <dbReference type="Proteomes" id="UP000035900"/>
    </source>
</evidence>
<keyword evidence="3" id="KW-1185">Reference proteome</keyword>
<keyword evidence="1" id="KW-1133">Transmembrane helix</keyword>
<dbReference type="AlphaFoldDB" id="A0A0J7IXX6"/>
<keyword evidence="1" id="KW-0812">Transmembrane</keyword>
<dbReference type="PATRIC" id="fig|1304281.5.peg.2366"/>
<sequence>MGPKNNYNYSGLKTFTEYIITKKDGEKVRQFEFVSENDNEIQGRVGTNDLVISKNDIDKIAKFSFGKTVLIGVVAVAVAIIIPAYAKNEPVGGSK</sequence>
<dbReference type="EMBL" id="LFNG01000014">
    <property type="protein sequence ID" value="KMQ70681.1"/>
    <property type="molecule type" value="Genomic_DNA"/>
</dbReference>
<reference evidence="2 3" key="1">
    <citation type="journal article" date="2004" name="Int. J. Syst. Evol. Microbiol.">
        <title>Kaistella koreensis gen. nov., sp. nov., a novel member of the Chryseobacterium-Bergeyella-Riemerella branch.</title>
        <authorList>
            <person name="Kim M.K."/>
            <person name="Im W.T."/>
            <person name="Shin Y.K."/>
            <person name="Lim J.H."/>
            <person name="Kim S.H."/>
            <person name="Lee B.C."/>
            <person name="Park M.Y."/>
            <person name="Lee K.Y."/>
            <person name="Lee S.T."/>
        </authorList>
    </citation>
    <scope>NUCLEOTIDE SEQUENCE [LARGE SCALE GENOMIC DNA]</scope>
    <source>
        <strain evidence="2 3">CCUG 49689</strain>
    </source>
</reference>
<evidence type="ECO:0000313" key="2">
    <source>
        <dbReference type="EMBL" id="KMQ70681.1"/>
    </source>
</evidence>
<comment type="caution">
    <text evidence="2">The sequence shown here is derived from an EMBL/GenBank/DDBJ whole genome shotgun (WGS) entry which is preliminary data.</text>
</comment>